<sequence>MIDPMNPSLRQLPRHEQAELIPANNETSLLEWLQATGRLIPRDEEERSARKEELEELGLIGEDEDGYGDTDTDDSDDDDV</sequence>
<reference evidence="2" key="1">
    <citation type="submission" date="2022-06" db="EMBL/GenBank/DDBJ databases">
        <title>Genome sequence of Phormidium yuhuli AB48 isolated from an industrial photobioreactor environment.</title>
        <authorList>
            <person name="Qiu Y."/>
            <person name="Noonan A.J.C."/>
            <person name="Dofher K."/>
            <person name="Koch M."/>
            <person name="Kieft B."/>
            <person name="Lin X."/>
            <person name="Ziels R.M."/>
            <person name="Hallam S.J."/>
        </authorList>
    </citation>
    <scope>NUCLEOTIDE SEQUENCE</scope>
    <source>
        <strain evidence="2">AB48</strain>
    </source>
</reference>
<dbReference type="Proteomes" id="UP001056708">
    <property type="component" value="Chromosome"/>
</dbReference>
<feature type="compositionally biased region" description="Acidic residues" evidence="1">
    <location>
        <begin position="61"/>
        <end position="80"/>
    </location>
</feature>
<dbReference type="EMBL" id="CP098611">
    <property type="protein sequence ID" value="USR91271.1"/>
    <property type="molecule type" value="Genomic_DNA"/>
</dbReference>
<protein>
    <submittedName>
        <fullName evidence="2">DUF3134 domain-containing protein</fullName>
    </submittedName>
</protein>
<accession>A0ABY5ASF1</accession>
<feature type="compositionally biased region" description="Basic and acidic residues" evidence="1">
    <location>
        <begin position="40"/>
        <end position="53"/>
    </location>
</feature>
<evidence type="ECO:0000313" key="3">
    <source>
        <dbReference type="Proteomes" id="UP001056708"/>
    </source>
</evidence>
<proteinExistence type="predicted"/>
<organism evidence="2 3">
    <name type="scientific">Phormidium yuhuli AB48</name>
    <dbReference type="NCBI Taxonomy" id="2940671"/>
    <lineage>
        <taxon>Bacteria</taxon>
        <taxon>Bacillati</taxon>
        <taxon>Cyanobacteriota</taxon>
        <taxon>Cyanophyceae</taxon>
        <taxon>Oscillatoriophycideae</taxon>
        <taxon>Oscillatoriales</taxon>
        <taxon>Oscillatoriaceae</taxon>
        <taxon>Phormidium</taxon>
        <taxon>Phormidium yuhuli</taxon>
    </lineage>
</organism>
<keyword evidence="3" id="KW-1185">Reference proteome</keyword>
<dbReference type="InterPro" id="IPR021481">
    <property type="entry name" value="DUF3134"/>
</dbReference>
<gene>
    <name evidence="2" type="ORF">NEA10_00575</name>
</gene>
<evidence type="ECO:0000256" key="1">
    <source>
        <dbReference type="SAM" id="MobiDB-lite"/>
    </source>
</evidence>
<dbReference type="RefSeq" id="WP_252663301.1">
    <property type="nucleotide sequence ID" value="NZ_CP098611.1"/>
</dbReference>
<evidence type="ECO:0000313" key="2">
    <source>
        <dbReference type="EMBL" id="USR91271.1"/>
    </source>
</evidence>
<name>A0ABY5ASF1_9CYAN</name>
<feature type="region of interest" description="Disordered" evidence="1">
    <location>
        <begin position="39"/>
        <end position="80"/>
    </location>
</feature>
<dbReference type="Pfam" id="PF11332">
    <property type="entry name" value="DUF3134"/>
    <property type="match status" value="1"/>
</dbReference>